<dbReference type="GeneID" id="54469891"/>
<keyword evidence="2" id="KW-0812">Transmembrane</keyword>
<feature type="region of interest" description="Disordered" evidence="1">
    <location>
        <begin position="1"/>
        <end position="76"/>
    </location>
</feature>
<dbReference type="EMBL" id="MU003706">
    <property type="protein sequence ID" value="KAF2806969.1"/>
    <property type="molecule type" value="Genomic_DNA"/>
</dbReference>
<name>A0A6A6YEE2_9PEZI</name>
<reference evidence="5" key="2">
    <citation type="submission" date="2020-04" db="EMBL/GenBank/DDBJ databases">
        <authorList>
            <consortium name="NCBI Genome Project"/>
        </authorList>
    </citation>
    <scope>NUCLEOTIDE SEQUENCE</scope>
    <source>
        <strain evidence="5">CBS 304.34</strain>
    </source>
</reference>
<sequence>MNGSTRTHTEHWASEASSDTSSFTAVPTPSTSSNSSDTSSGVSVSGTASHDGQGQALPDAAVEGEAQSTESKEDTMPSLDEVNFFIFPASLTRHMGVTPCPTSASDIEAAEVLATDPAPTDASPSPSSSPEAALKPWADLTPSERRCRYLLRIPTTIFIFALSVLGIAMAYVAARLIWVLLGLLWVILVGLVMLPINIIVGACNAFWGFFEWIGSWLFTVETAEAAATATATATAVVVPGI</sequence>
<evidence type="ECO:0000256" key="2">
    <source>
        <dbReference type="SAM" id="Phobius"/>
    </source>
</evidence>
<evidence type="ECO:0000313" key="3">
    <source>
        <dbReference type="EMBL" id="KAF2806969.1"/>
    </source>
</evidence>
<proteinExistence type="predicted"/>
<dbReference type="OrthoDB" id="10586937at2759"/>
<evidence type="ECO:0000313" key="4">
    <source>
        <dbReference type="Proteomes" id="UP000504636"/>
    </source>
</evidence>
<reference evidence="3 5" key="1">
    <citation type="journal article" date="2020" name="Stud. Mycol.">
        <title>101 Dothideomycetes genomes: a test case for predicting lifestyles and emergence of pathogens.</title>
        <authorList>
            <person name="Haridas S."/>
            <person name="Albert R."/>
            <person name="Binder M."/>
            <person name="Bloem J."/>
            <person name="Labutti K."/>
            <person name="Salamov A."/>
            <person name="Andreopoulos B."/>
            <person name="Baker S."/>
            <person name="Barry K."/>
            <person name="Bills G."/>
            <person name="Bluhm B."/>
            <person name="Cannon C."/>
            <person name="Castanera R."/>
            <person name="Culley D."/>
            <person name="Daum C."/>
            <person name="Ezra D."/>
            <person name="Gonzalez J."/>
            <person name="Henrissat B."/>
            <person name="Kuo A."/>
            <person name="Liang C."/>
            <person name="Lipzen A."/>
            <person name="Lutzoni F."/>
            <person name="Magnuson J."/>
            <person name="Mondo S."/>
            <person name="Nolan M."/>
            <person name="Ohm R."/>
            <person name="Pangilinan J."/>
            <person name="Park H.-J."/>
            <person name="Ramirez L."/>
            <person name="Alfaro M."/>
            <person name="Sun H."/>
            <person name="Tritt A."/>
            <person name="Yoshinaga Y."/>
            <person name="Zwiers L.-H."/>
            <person name="Turgeon B."/>
            <person name="Goodwin S."/>
            <person name="Spatafora J."/>
            <person name="Crous P."/>
            <person name="Grigoriev I."/>
        </authorList>
    </citation>
    <scope>NUCLEOTIDE SEQUENCE</scope>
    <source>
        <strain evidence="3 5">CBS 304.34</strain>
    </source>
</reference>
<evidence type="ECO:0000256" key="1">
    <source>
        <dbReference type="SAM" id="MobiDB-lite"/>
    </source>
</evidence>
<evidence type="ECO:0008006" key="6">
    <source>
        <dbReference type="Google" id="ProtNLM"/>
    </source>
</evidence>
<dbReference type="Proteomes" id="UP000504636">
    <property type="component" value="Unplaced"/>
</dbReference>
<keyword evidence="2" id="KW-1133">Transmembrane helix</keyword>
<dbReference type="AlphaFoldDB" id="A0A6A6YEE2"/>
<accession>A0A6A6YEE2</accession>
<dbReference type="RefSeq" id="XP_033573933.1">
    <property type="nucleotide sequence ID" value="XM_033728998.1"/>
</dbReference>
<feature type="transmembrane region" description="Helical" evidence="2">
    <location>
        <begin position="177"/>
        <end position="200"/>
    </location>
</feature>
<reference evidence="5" key="3">
    <citation type="submission" date="2025-04" db="UniProtKB">
        <authorList>
            <consortium name="RefSeq"/>
        </authorList>
    </citation>
    <scope>IDENTIFICATION</scope>
    <source>
        <strain evidence="5">CBS 304.34</strain>
    </source>
</reference>
<keyword evidence="4" id="KW-1185">Reference proteome</keyword>
<organism evidence="3">
    <name type="scientific">Mytilinidion resinicola</name>
    <dbReference type="NCBI Taxonomy" id="574789"/>
    <lineage>
        <taxon>Eukaryota</taxon>
        <taxon>Fungi</taxon>
        <taxon>Dikarya</taxon>
        <taxon>Ascomycota</taxon>
        <taxon>Pezizomycotina</taxon>
        <taxon>Dothideomycetes</taxon>
        <taxon>Pleosporomycetidae</taxon>
        <taxon>Mytilinidiales</taxon>
        <taxon>Mytilinidiaceae</taxon>
        <taxon>Mytilinidion</taxon>
    </lineage>
</organism>
<keyword evidence="2" id="KW-0472">Membrane</keyword>
<gene>
    <name evidence="3 5" type="ORF">BDZ99DRAFT_89162</name>
</gene>
<feature type="transmembrane region" description="Helical" evidence="2">
    <location>
        <begin position="149"/>
        <end position="171"/>
    </location>
</feature>
<feature type="compositionally biased region" description="Low complexity" evidence="1">
    <location>
        <begin position="24"/>
        <end position="49"/>
    </location>
</feature>
<protein>
    <recommendedName>
        <fullName evidence="6">Transmembrane protein</fullName>
    </recommendedName>
</protein>
<evidence type="ECO:0000313" key="5">
    <source>
        <dbReference type="RefSeq" id="XP_033573933.1"/>
    </source>
</evidence>